<comment type="caution">
    <text evidence="8">The sequence shown here is derived from an EMBL/GenBank/DDBJ whole genome shotgun (WGS) entry which is preliminary data.</text>
</comment>
<evidence type="ECO:0000256" key="2">
    <source>
        <dbReference type="ARBA" id="ARBA00022692"/>
    </source>
</evidence>
<reference evidence="9 10" key="1">
    <citation type="submission" date="2019-11" db="EMBL/GenBank/DDBJ databases">
        <title>Characterisation of Fundicoccus ignavus gen. nov. sp. nov., a novel genus of the family Aerococcaceae isolated from bulk tank milk.</title>
        <authorList>
            <person name="Siebert A."/>
            <person name="Huptas C."/>
            <person name="Wenning M."/>
            <person name="Scherer S."/>
            <person name="Doll E.V."/>
        </authorList>
    </citation>
    <scope>NUCLEOTIDE SEQUENCE [LARGE SCALE GENOMIC DNA]</scope>
    <source>
        <strain evidence="7 10">DSM 109653</strain>
        <strain evidence="8 9">WS4759</strain>
    </source>
</reference>
<dbReference type="EMBL" id="WJQS01000003">
    <property type="protein sequence ID" value="MRI85097.1"/>
    <property type="molecule type" value="Genomic_DNA"/>
</dbReference>
<organism evidence="8 9">
    <name type="scientific">Fundicoccus ignavus</name>
    <dbReference type="NCBI Taxonomy" id="2664442"/>
    <lineage>
        <taxon>Bacteria</taxon>
        <taxon>Bacillati</taxon>
        <taxon>Bacillota</taxon>
        <taxon>Bacilli</taxon>
        <taxon>Lactobacillales</taxon>
        <taxon>Aerococcaceae</taxon>
        <taxon>Fundicoccus</taxon>
    </lineage>
</organism>
<gene>
    <name evidence="8" type="ORF">GIY09_04315</name>
    <name evidence="7" type="ORF">GIY11_10200</name>
</gene>
<keyword evidence="2 5" id="KW-0812">Transmembrane</keyword>
<dbReference type="GO" id="GO:0016020">
    <property type="term" value="C:membrane"/>
    <property type="evidence" value="ECO:0007669"/>
    <property type="project" value="UniProtKB-SubCell"/>
</dbReference>
<feature type="transmembrane region" description="Helical" evidence="5">
    <location>
        <begin position="33"/>
        <end position="56"/>
    </location>
</feature>
<evidence type="ECO:0000313" key="10">
    <source>
        <dbReference type="Proteomes" id="UP000469870"/>
    </source>
</evidence>
<evidence type="ECO:0000259" key="6">
    <source>
        <dbReference type="Pfam" id="PF06271"/>
    </source>
</evidence>
<comment type="subcellular location">
    <subcellularLocation>
        <location evidence="1">Membrane</location>
        <topology evidence="1">Multi-pass membrane protein</topology>
    </subcellularLocation>
</comment>
<accession>A0A6I2GBF3</accession>
<feature type="transmembrane region" description="Helical" evidence="5">
    <location>
        <begin position="68"/>
        <end position="89"/>
    </location>
</feature>
<keyword evidence="9" id="KW-1185">Reference proteome</keyword>
<evidence type="ECO:0000256" key="3">
    <source>
        <dbReference type="ARBA" id="ARBA00022989"/>
    </source>
</evidence>
<evidence type="ECO:0000313" key="8">
    <source>
        <dbReference type="EMBL" id="MRI85097.1"/>
    </source>
</evidence>
<dbReference type="Pfam" id="PF06271">
    <property type="entry name" value="RDD"/>
    <property type="match status" value="1"/>
</dbReference>
<evidence type="ECO:0000256" key="1">
    <source>
        <dbReference type="ARBA" id="ARBA00004141"/>
    </source>
</evidence>
<evidence type="ECO:0000256" key="5">
    <source>
        <dbReference type="SAM" id="Phobius"/>
    </source>
</evidence>
<evidence type="ECO:0000313" key="7">
    <source>
        <dbReference type="EMBL" id="MRI82379.1"/>
    </source>
</evidence>
<feature type="domain" description="RDD" evidence="6">
    <location>
        <begin position="28"/>
        <end position="178"/>
    </location>
</feature>
<protein>
    <submittedName>
        <fullName evidence="8">RDD family protein</fullName>
    </submittedName>
</protein>
<feature type="transmembrane region" description="Helical" evidence="5">
    <location>
        <begin position="144"/>
        <end position="163"/>
    </location>
</feature>
<dbReference type="AlphaFoldDB" id="A0A6I2GBF3"/>
<dbReference type="Proteomes" id="UP000430975">
    <property type="component" value="Unassembled WGS sequence"/>
</dbReference>
<sequence>MSNIARIRLEEASFIELMSVNPVSKKQRLTELLVDWILICLYLITLFLVMLVINYVAFGKALPDHGELYSQLIATFTTTIPVSIIFAWLDFRWQGSLGKHFAGLRLVFKRPTFGKSLLRNFLKFLPWQLGHVSVIRFMYGKTDFLTIILYLLSIGLLVTYLVMGLGRQDKRHLPDFLASSQVVQVEALEDKAP</sequence>
<evidence type="ECO:0000313" key="9">
    <source>
        <dbReference type="Proteomes" id="UP000430975"/>
    </source>
</evidence>
<keyword evidence="4 5" id="KW-0472">Membrane</keyword>
<dbReference type="InterPro" id="IPR010432">
    <property type="entry name" value="RDD"/>
</dbReference>
<dbReference type="RefSeq" id="WP_153862479.1">
    <property type="nucleotide sequence ID" value="NZ_WJQR01000010.1"/>
</dbReference>
<name>A0A6I2GBF3_9LACT</name>
<proteinExistence type="predicted"/>
<evidence type="ECO:0000256" key="4">
    <source>
        <dbReference type="ARBA" id="ARBA00023136"/>
    </source>
</evidence>
<keyword evidence="3 5" id="KW-1133">Transmembrane helix</keyword>
<dbReference type="Proteomes" id="UP000469870">
    <property type="component" value="Unassembled WGS sequence"/>
</dbReference>
<dbReference type="EMBL" id="WJQR01000010">
    <property type="protein sequence ID" value="MRI82379.1"/>
    <property type="molecule type" value="Genomic_DNA"/>
</dbReference>